<dbReference type="Proteomes" id="UP000694872">
    <property type="component" value="Unplaced"/>
</dbReference>
<dbReference type="Pfam" id="PF08395">
    <property type="entry name" value="7tm_7"/>
    <property type="match status" value="1"/>
</dbReference>
<feature type="transmembrane region" description="Helical" evidence="6">
    <location>
        <begin position="263"/>
        <end position="281"/>
    </location>
</feature>
<evidence type="ECO:0000256" key="3">
    <source>
        <dbReference type="ARBA" id="ARBA00022692"/>
    </source>
</evidence>
<dbReference type="InterPro" id="IPR013604">
    <property type="entry name" value="7TM_chemorcpt"/>
</dbReference>
<dbReference type="KEGG" id="pxu:106115577"/>
<dbReference type="GeneID" id="106115577"/>
<protein>
    <recommendedName>
        <fullName evidence="6">Gustatory receptor</fullName>
    </recommendedName>
</protein>
<comment type="subcellular location">
    <subcellularLocation>
        <location evidence="1 6">Cell membrane</location>
        <topology evidence="1 6">Multi-pass membrane protein</topology>
    </subcellularLocation>
</comment>
<proteinExistence type="inferred from homology"/>
<feature type="transmembrane region" description="Helical" evidence="6">
    <location>
        <begin position="112"/>
        <end position="131"/>
    </location>
</feature>
<organism evidence="7">
    <name type="scientific">Papilio xuthus</name>
    <name type="common">Asian swallowtail butterfly</name>
    <dbReference type="NCBI Taxonomy" id="66420"/>
    <lineage>
        <taxon>Eukaryota</taxon>
        <taxon>Metazoa</taxon>
        <taxon>Ecdysozoa</taxon>
        <taxon>Arthropoda</taxon>
        <taxon>Hexapoda</taxon>
        <taxon>Insecta</taxon>
        <taxon>Pterygota</taxon>
        <taxon>Neoptera</taxon>
        <taxon>Endopterygota</taxon>
        <taxon>Lepidoptera</taxon>
        <taxon>Glossata</taxon>
        <taxon>Ditrysia</taxon>
        <taxon>Papilionoidea</taxon>
        <taxon>Papilionidae</taxon>
        <taxon>Papilioninae</taxon>
        <taxon>Papilio</taxon>
    </lineage>
</organism>
<keyword evidence="3 6" id="KW-0812">Transmembrane</keyword>
<evidence type="ECO:0000256" key="2">
    <source>
        <dbReference type="ARBA" id="ARBA00022475"/>
    </source>
</evidence>
<feature type="transmembrane region" description="Helical" evidence="6">
    <location>
        <begin position="84"/>
        <end position="106"/>
    </location>
</feature>
<evidence type="ECO:0000256" key="1">
    <source>
        <dbReference type="ARBA" id="ARBA00004651"/>
    </source>
</evidence>
<evidence type="ECO:0000256" key="6">
    <source>
        <dbReference type="RuleBase" id="RU363108"/>
    </source>
</evidence>
<keyword evidence="6" id="KW-0675">Receptor</keyword>
<comment type="similarity">
    <text evidence="6">Belongs to the insect chemoreceptor superfamily. Gustatory receptor (GR) family.</text>
</comment>
<evidence type="ECO:0000256" key="5">
    <source>
        <dbReference type="ARBA" id="ARBA00023136"/>
    </source>
</evidence>
<dbReference type="RefSeq" id="XP_013164458.1">
    <property type="nucleotide sequence ID" value="XM_013309004.1"/>
</dbReference>
<dbReference type="AlphaFoldDB" id="A0AAJ7E613"/>
<sequence length="361" mass="42336">MVSILGSLTIFSLYWKITKLYSEINISIKITDAIQMMYDLCQYLVDIFFVLVYGRDMSFEYFKQYIRIDNIIGMSYYSEIKLRLLKLITFFALIWAMSSVCDFTAWVFTFGWLAPFVYSIAYVYLLIKILTTLDLTSQVMQIECRLSCLGDVLLTCYCDERKEQDFVEDCAFKYNLFYPNNKVGNVPEPSLKTLDSNVTDKIKFLEKYYLLLIEQCAFINKMYGLRILLNSLSLLIDMVRFTNIAVRYIIISEKNIDTDYFPTISSLMRLLTCAAVVISLVHHCERAYRERDRIICILDHYLVMRDPSKEVRSALNVLRDLVQSRAITFHMSYFFRFDYSLLVSMASVVVTYTIIILQSIN</sequence>
<keyword evidence="2 6" id="KW-1003">Cell membrane</keyword>
<comment type="caution">
    <text evidence="6">Lacks conserved residue(s) required for the propagation of feature annotation.</text>
</comment>
<dbReference type="GO" id="GO:0005886">
    <property type="term" value="C:plasma membrane"/>
    <property type="evidence" value="ECO:0007669"/>
    <property type="project" value="UniProtKB-SubCell"/>
</dbReference>
<evidence type="ECO:0000313" key="7">
    <source>
        <dbReference type="RefSeq" id="XP_013164458.1"/>
    </source>
</evidence>
<comment type="function">
    <text evidence="6">Gustatory receptor which mediates acceptance or avoidance behavior, depending on its substrates.</text>
</comment>
<reference evidence="7" key="1">
    <citation type="submission" date="2025-08" db="UniProtKB">
        <authorList>
            <consortium name="RefSeq"/>
        </authorList>
    </citation>
    <scope>IDENTIFICATION</scope>
</reference>
<feature type="transmembrane region" description="Helical" evidence="6">
    <location>
        <begin position="227"/>
        <end position="251"/>
    </location>
</feature>
<keyword evidence="6" id="KW-0807">Transducer</keyword>
<dbReference type="GO" id="GO:0007165">
    <property type="term" value="P:signal transduction"/>
    <property type="evidence" value="ECO:0007669"/>
    <property type="project" value="UniProtKB-KW"/>
</dbReference>
<keyword evidence="5 6" id="KW-0472">Membrane</keyword>
<evidence type="ECO:0000256" key="4">
    <source>
        <dbReference type="ARBA" id="ARBA00022989"/>
    </source>
</evidence>
<feature type="transmembrane region" description="Helical" evidence="6">
    <location>
        <begin position="339"/>
        <end position="360"/>
    </location>
</feature>
<dbReference type="GO" id="GO:0050909">
    <property type="term" value="P:sensory perception of taste"/>
    <property type="evidence" value="ECO:0007669"/>
    <property type="project" value="InterPro"/>
</dbReference>
<gene>
    <name evidence="7" type="primary">LOC106115577</name>
</gene>
<keyword evidence="4 6" id="KW-1133">Transmembrane helix</keyword>
<accession>A0AAJ7E613</accession>
<name>A0AAJ7E613_PAPXU</name>